<dbReference type="Proteomes" id="UP000254055">
    <property type="component" value="Unassembled WGS sequence"/>
</dbReference>
<reference evidence="2 3" key="1">
    <citation type="submission" date="2018-06" db="EMBL/GenBank/DDBJ databases">
        <authorList>
            <consortium name="Pathogen Informatics"/>
            <person name="Doyle S."/>
        </authorList>
    </citation>
    <scope>NUCLEOTIDE SEQUENCE [LARGE SCALE GENOMIC DNA]</scope>
    <source>
        <strain evidence="2 3">NCTC12229</strain>
    </source>
</reference>
<sequence length="293" mass="33383">MKKAVLPVLLSLVLSACQSTPKEDRNVYTNINELPQTQADFLKRTAAAQEAAKGLPVQKVIYFDAEWNVKEQADPKGFYRESYGLQDNGLYLMQDFFADGRKQTDVFYGVNIESPLTSSVRGYLAVYTPEGKLDAVYFNHDNKQFNRIGFCDDGSMCAEQRLSENGSSETIYYKGKKIDEWSRTGGRIEYEESRKHWYLNGQMAMSLNARKETNRKTTIEIQYRLEDGTLSTVEPATESYRFIKQKIIDTERDVYGREPAAKKKKVEVSPPAEKASPNTLSNTENPKQNKADE</sequence>
<dbReference type="EMBL" id="UGRS01000001">
    <property type="protein sequence ID" value="SUA36043.1"/>
    <property type="molecule type" value="Genomic_DNA"/>
</dbReference>
<proteinExistence type="predicted"/>
<name>A0A378WHV9_9NEIS</name>
<protein>
    <recommendedName>
        <fullName evidence="4">Lipoprotein</fullName>
    </recommendedName>
</protein>
<accession>A0A378WHV9</accession>
<dbReference type="RefSeq" id="WP_147278320.1">
    <property type="nucleotide sequence ID" value="NZ_UGRS01000001.1"/>
</dbReference>
<evidence type="ECO:0000313" key="2">
    <source>
        <dbReference type="EMBL" id="SUA36043.1"/>
    </source>
</evidence>
<dbReference type="PROSITE" id="PS51257">
    <property type="entry name" value="PROKAR_LIPOPROTEIN"/>
    <property type="match status" value="1"/>
</dbReference>
<dbReference type="OrthoDB" id="8613001at2"/>
<feature type="compositionally biased region" description="Polar residues" evidence="1">
    <location>
        <begin position="276"/>
        <end position="286"/>
    </location>
</feature>
<organism evidence="2 3">
    <name type="scientific">Neisseria zoodegmatis</name>
    <dbReference type="NCBI Taxonomy" id="326523"/>
    <lineage>
        <taxon>Bacteria</taxon>
        <taxon>Pseudomonadati</taxon>
        <taxon>Pseudomonadota</taxon>
        <taxon>Betaproteobacteria</taxon>
        <taxon>Neisseriales</taxon>
        <taxon>Neisseriaceae</taxon>
        <taxon>Neisseria</taxon>
    </lineage>
</organism>
<dbReference type="AlphaFoldDB" id="A0A378WHV9"/>
<feature type="region of interest" description="Disordered" evidence="1">
    <location>
        <begin position="253"/>
        <end position="293"/>
    </location>
</feature>
<evidence type="ECO:0008006" key="4">
    <source>
        <dbReference type="Google" id="ProtNLM"/>
    </source>
</evidence>
<gene>
    <name evidence="2" type="ORF">NCTC12229_00455</name>
</gene>
<evidence type="ECO:0000256" key="1">
    <source>
        <dbReference type="SAM" id="MobiDB-lite"/>
    </source>
</evidence>
<evidence type="ECO:0000313" key="3">
    <source>
        <dbReference type="Proteomes" id="UP000254055"/>
    </source>
</evidence>